<keyword evidence="5 9" id="KW-0812">Transmembrane</keyword>
<accession>A0A518EX80</accession>
<sequence length="1141" mass="123696">MFTKILTRPALALVTAIIILFLGGLGIGTLPISQFPNVAPPTVYVSIAYPGASANVLIDSVIIPLEQSINGVQNMRYMVSDATSAGEATIRVFFEPGTDPNINVVNVQNRVNIMLSRLPPLVVREGILVSQVVPSMLMYLNLYSTDANTDQKDLFNYANVYIMPVLKRIQGMGIPTNLGNRSFAMRVWLNPERMRAYDISVQDVMDALAEQSIIGSPGRLGQATGMTSQSKEYVLTYQGRYNKAEQYGEIILRAKPDGEILRLKDVCVPPKSHSPTPGSSVALGDESGSPGEAAADDRESADVEHAGIELGSEFFDIYSDVDGHPAASVVLKQAPGSNAAEVIEEVKRTLEELKPSFPPGMDYEIAYDVSKFVDASIEKVLHTLLEAFILVSLVVFMFLGDLRSTLIPTLAVPVSLIGTFFVLSVMGFSINLITLFAMVLAIGVVVDDAIVVVEAVHAKMAEKHLSPYRATMEVLHEISGAIIAITLVMTSVFVPVTFVPGPVGVFYRQFGVTMATAIILSGVVALTLTPVLCAMILKPHDHGEAGESGTVPAKEHVRKSRARKIAAYLLVGLPILAGLTYLAYLLWGPLGFLLVLAPFVQPAFSRAIDGVTNLYAGILKPIVTRRVLTLAVIGAFVFGIVAVNTRMASGFIPGEDQGIIYAVLQTPPGSTLEYTNAKSQELEKIAKSIEGVTSVTSVAGYEVLTEGRGSNAGTAIINLKSWSDREMTAAEIIEELEVETQRISDVKLEFFEPPAIPGFGAAGGISVRVLDKTQSSVADYQRLGEVNDQFMEALEERKEIKNLFTFFASDYPQYELVINNDIAMQKGVSIDNALENLNILIGSTYEQGFILFNQFYKVYVQAWPQFRRMPQDLDDLFVKNDAGSMVPYSAFMEVKKQQGLNEITRYNLYPSAAIQGVPARGYSSGQAIQAIQEVADEVLPPGYELGWEGLSWDEAKQGNASLYIFFVVVAFVYLVLVGQYESFLIPLAVILSLPIGVFGAFLFLQAVGLANDVWAQLGLIMLVGLLGKNAILIVEFAVQLRREGLSLKEAAIEGGKVRFRPIQMTSFAFVAGLIPLVVATGAGAIGNRTIGTAGVGGMLFGTIIGVLVIPGLYYVFGKMSDGKKLLRDETDEPFSELFEHK</sequence>
<evidence type="ECO:0000313" key="11">
    <source>
        <dbReference type="Proteomes" id="UP000320390"/>
    </source>
</evidence>
<dbReference type="InterPro" id="IPR027463">
    <property type="entry name" value="AcrB_DN_DC_subdom"/>
</dbReference>
<feature type="transmembrane region" description="Helical" evidence="9">
    <location>
        <begin position="1097"/>
        <end position="1116"/>
    </location>
</feature>
<feature type="transmembrane region" description="Helical" evidence="9">
    <location>
        <begin position="510"/>
        <end position="537"/>
    </location>
</feature>
<evidence type="ECO:0000256" key="1">
    <source>
        <dbReference type="ARBA" id="ARBA00004429"/>
    </source>
</evidence>
<keyword evidence="11" id="KW-1185">Reference proteome</keyword>
<evidence type="ECO:0000256" key="7">
    <source>
        <dbReference type="ARBA" id="ARBA00023136"/>
    </source>
</evidence>
<keyword evidence="7 9" id="KW-0472">Membrane</keyword>
<keyword evidence="6 9" id="KW-1133">Transmembrane helix</keyword>
<feature type="transmembrane region" description="Helical" evidence="9">
    <location>
        <begin position="432"/>
        <end position="453"/>
    </location>
</feature>
<comment type="subcellular location">
    <subcellularLocation>
        <location evidence="1">Cell inner membrane</location>
        <topology evidence="1">Multi-pass membrane protein</topology>
    </subcellularLocation>
</comment>
<protein>
    <submittedName>
        <fullName evidence="10">Efflux pump membrane transporter BepE</fullName>
    </submittedName>
</protein>
<dbReference type="SUPFAM" id="SSF82714">
    <property type="entry name" value="Multidrug efflux transporter AcrB TolC docking domain, DN and DC subdomains"/>
    <property type="match status" value="2"/>
</dbReference>
<organism evidence="10 11">
    <name type="scientific">Saltatorellus ferox</name>
    <dbReference type="NCBI Taxonomy" id="2528018"/>
    <lineage>
        <taxon>Bacteria</taxon>
        <taxon>Pseudomonadati</taxon>
        <taxon>Planctomycetota</taxon>
        <taxon>Planctomycetia</taxon>
        <taxon>Planctomycetia incertae sedis</taxon>
        <taxon>Saltatorellus</taxon>
    </lineage>
</organism>
<dbReference type="AlphaFoldDB" id="A0A518EX80"/>
<feature type="transmembrane region" description="Helical" evidence="9">
    <location>
        <begin position="406"/>
        <end position="426"/>
    </location>
</feature>
<evidence type="ECO:0000256" key="2">
    <source>
        <dbReference type="ARBA" id="ARBA00022448"/>
    </source>
</evidence>
<dbReference type="Pfam" id="PF00873">
    <property type="entry name" value="ACR_tran"/>
    <property type="match status" value="3"/>
</dbReference>
<dbReference type="RefSeq" id="WP_145201824.1">
    <property type="nucleotide sequence ID" value="NZ_CP036434.1"/>
</dbReference>
<dbReference type="GO" id="GO:0005886">
    <property type="term" value="C:plasma membrane"/>
    <property type="evidence" value="ECO:0007669"/>
    <property type="project" value="UniProtKB-SubCell"/>
</dbReference>
<feature type="transmembrane region" description="Helical" evidence="9">
    <location>
        <begin position="1066"/>
        <end position="1085"/>
    </location>
</feature>
<dbReference type="FunFam" id="1.20.1640.10:FF:000001">
    <property type="entry name" value="Efflux pump membrane transporter"/>
    <property type="match status" value="1"/>
</dbReference>
<dbReference type="EMBL" id="CP036434">
    <property type="protein sequence ID" value="QDV08699.1"/>
    <property type="molecule type" value="Genomic_DNA"/>
</dbReference>
<feature type="transmembrane region" description="Helical" evidence="9">
    <location>
        <begin position="1013"/>
        <end position="1038"/>
    </location>
</feature>
<dbReference type="Gene3D" id="3.30.70.1440">
    <property type="entry name" value="Multidrug efflux transporter AcrB pore domain"/>
    <property type="match status" value="1"/>
</dbReference>
<dbReference type="SUPFAM" id="SSF82693">
    <property type="entry name" value="Multidrug efflux transporter AcrB pore domain, PN1, PN2, PC1 and PC2 subdomains"/>
    <property type="match status" value="3"/>
</dbReference>
<feature type="transmembrane region" description="Helical" evidence="9">
    <location>
        <begin position="593"/>
        <end position="615"/>
    </location>
</feature>
<evidence type="ECO:0000256" key="4">
    <source>
        <dbReference type="ARBA" id="ARBA00022519"/>
    </source>
</evidence>
<dbReference type="Gene3D" id="3.30.70.1320">
    <property type="entry name" value="Multidrug efflux transporter AcrB pore domain like"/>
    <property type="match status" value="2"/>
</dbReference>
<dbReference type="PANTHER" id="PTHR32063:SF9">
    <property type="entry name" value="SIMILAR TO MULTIDRUG RESISTANCE PROTEIN MEXB"/>
    <property type="match status" value="1"/>
</dbReference>
<feature type="transmembrane region" description="Helical" evidence="9">
    <location>
        <begin position="474"/>
        <end position="498"/>
    </location>
</feature>
<dbReference type="GO" id="GO:0042910">
    <property type="term" value="F:xenobiotic transmembrane transporter activity"/>
    <property type="evidence" value="ECO:0007669"/>
    <property type="project" value="TreeGrafter"/>
</dbReference>
<dbReference type="Gene3D" id="3.30.2090.10">
    <property type="entry name" value="Multidrug efflux transporter AcrB TolC docking domain, DN and DC subdomains"/>
    <property type="match status" value="3"/>
</dbReference>
<feature type="transmembrane region" description="Helical" evidence="9">
    <location>
        <begin position="565"/>
        <end position="587"/>
    </location>
</feature>
<evidence type="ECO:0000256" key="3">
    <source>
        <dbReference type="ARBA" id="ARBA00022475"/>
    </source>
</evidence>
<feature type="transmembrane region" description="Helical" evidence="9">
    <location>
        <begin position="627"/>
        <end position="643"/>
    </location>
</feature>
<evidence type="ECO:0000313" key="10">
    <source>
        <dbReference type="EMBL" id="QDV08699.1"/>
    </source>
</evidence>
<dbReference type="OrthoDB" id="220575at2"/>
<name>A0A518EX80_9BACT</name>
<dbReference type="Proteomes" id="UP000320390">
    <property type="component" value="Chromosome"/>
</dbReference>
<evidence type="ECO:0000256" key="6">
    <source>
        <dbReference type="ARBA" id="ARBA00022989"/>
    </source>
</evidence>
<dbReference type="SUPFAM" id="SSF82866">
    <property type="entry name" value="Multidrug efflux transporter AcrB transmembrane domain"/>
    <property type="match status" value="2"/>
</dbReference>
<dbReference type="PRINTS" id="PR00702">
    <property type="entry name" value="ACRIFLAVINRP"/>
</dbReference>
<gene>
    <name evidence="10" type="primary">bepE_2</name>
    <name evidence="10" type="ORF">Poly30_42520</name>
</gene>
<evidence type="ECO:0000256" key="9">
    <source>
        <dbReference type="SAM" id="Phobius"/>
    </source>
</evidence>
<proteinExistence type="predicted"/>
<feature type="transmembrane region" description="Helical" evidence="9">
    <location>
        <begin position="983"/>
        <end position="1007"/>
    </location>
</feature>
<reference evidence="10 11" key="1">
    <citation type="submission" date="2019-02" db="EMBL/GenBank/DDBJ databases">
        <title>Deep-cultivation of Planctomycetes and their phenomic and genomic characterization uncovers novel biology.</title>
        <authorList>
            <person name="Wiegand S."/>
            <person name="Jogler M."/>
            <person name="Boedeker C."/>
            <person name="Pinto D."/>
            <person name="Vollmers J."/>
            <person name="Rivas-Marin E."/>
            <person name="Kohn T."/>
            <person name="Peeters S.H."/>
            <person name="Heuer A."/>
            <person name="Rast P."/>
            <person name="Oberbeckmann S."/>
            <person name="Bunk B."/>
            <person name="Jeske O."/>
            <person name="Meyerdierks A."/>
            <person name="Storesund J.E."/>
            <person name="Kallscheuer N."/>
            <person name="Luecker S."/>
            <person name="Lage O.M."/>
            <person name="Pohl T."/>
            <person name="Merkel B.J."/>
            <person name="Hornburger P."/>
            <person name="Mueller R.-W."/>
            <person name="Bruemmer F."/>
            <person name="Labrenz M."/>
            <person name="Spormann A.M."/>
            <person name="Op den Camp H."/>
            <person name="Overmann J."/>
            <person name="Amann R."/>
            <person name="Jetten M.S.M."/>
            <person name="Mascher T."/>
            <person name="Medema M.H."/>
            <person name="Devos D.P."/>
            <person name="Kaster A.-K."/>
            <person name="Ovreas L."/>
            <person name="Rohde M."/>
            <person name="Galperin M.Y."/>
            <person name="Jogler C."/>
        </authorList>
    </citation>
    <scope>NUCLEOTIDE SEQUENCE [LARGE SCALE GENOMIC DNA]</scope>
    <source>
        <strain evidence="10 11">Poly30</strain>
    </source>
</reference>
<keyword evidence="2" id="KW-0813">Transport</keyword>
<dbReference type="Gene3D" id="3.30.70.1430">
    <property type="entry name" value="Multidrug efflux transporter AcrB pore domain"/>
    <property type="match status" value="2"/>
</dbReference>
<feature type="transmembrane region" description="Helical" evidence="9">
    <location>
        <begin position="380"/>
        <end position="399"/>
    </location>
</feature>
<evidence type="ECO:0000256" key="5">
    <source>
        <dbReference type="ARBA" id="ARBA00022692"/>
    </source>
</evidence>
<dbReference type="PANTHER" id="PTHR32063">
    <property type="match status" value="1"/>
</dbReference>
<feature type="region of interest" description="Disordered" evidence="8">
    <location>
        <begin position="268"/>
        <end position="300"/>
    </location>
</feature>
<dbReference type="InterPro" id="IPR001036">
    <property type="entry name" value="Acrflvin-R"/>
</dbReference>
<feature type="transmembrane region" description="Helical" evidence="9">
    <location>
        <begin position="960"/>
        <end position="976"/>
    </location>
</feature>
<keyword evidence="3" id="KW-1003">Cell membrane</keyword>
<evidence type="ECO:0000256" key="8">
    <source>
        <dbReference type="SAM" id="MobiDB-lite"/>
    </source>
</evidence>
<keyword evidence="4" id="KW-0997">Cell inner membrane</keyword>
<dbReference type="Gene3D" id="1.20.1640.10">
    <property type="entry name" value="Multidrug efflux transporter AcrB transmembrane domain"/>
    <property type="match status" value="3"/>
</dbReference>